<evidence type="ECO:0000313" key="8">
    <source>
        <dbReference type="EMBL" id="RZC18651.1"/>
    </source>
</evidence>
<keyword evidence="3" id="KW-0689">Ribosomal protein</keyword>
<comment type="similarity">
    <text evidence="2">Belongs to the mitochondrion-specific ribosomal protein mS33 family.</text>
</comment>
<evidence type="ECO:0000313" key="9">
    <source>
        <dbReference type="Proteomes" id="UP000289340"/>
    </source>
</evidence>
<evidence type="ECO:0000256" key="2">
    <source>
        <dbReference type="ARBA" id="ARBA00008970"/>
    </source>
</evidence>
<gene>
    <name evidence="8" type="ORF">D0Y65_005753</name>
</gene>
<dbReference type="GO" id="GO:0005739">
    <property type="term" value="C:mitochondrion"/>
    <property type="evidence" value="ECO:0007669"/>
    <property type="project" value="UniProtKB-SubCell"/>
</dbReference>
<dbReference type="PANTHER" id="PTHR13362:SF2">
    <property type="entry name" value="SMALL RIBOSOMAL SUBUNIT PROTEIN MS33"/>
    <property type="match status" value="1"/>
</dbReference>
<dbReference type="AlphaFoldDB" id="A0A445L5V0"/>
<reference evidence="8 9" key="1">
    <citation type="submission" date="2018-09" db="EMBL/GenBank/DDBJ databases">
        <title>A high-quality reference genome of wild soybean provides a powerful tool to mine soybean genomes.</title>
        <authorList>
            <person name="Xie M."/>
            <person name="Chung C.Y.L."/>
            <person name="Li M.-W."/>
            <person name="Wong F.-L."/>
            <person name="Chan T.-F."/>
            <person name="Lam H.-M."/>
        </authorList>
    </citation>
    <scope>NUCLEOTIDE SEQUENCE [LARGE SCALE GENOMIC DNA]</scope>
    <source>
        <strain evidence="9">cv. W05</strain>
        <tissue evidence="8">Hypocotyl of etiolated seedlings</tissue>
    </source>
</reference>
<accession>A0A445L5V0</accession>
<dbReference type="GO" id="GO:0005840">
    <property type="term" value="C:ribosome"/>
    <property type="evidence" value="ECO:0007669"/>
    <property type="project" value="UniProtKB-KW"/>
</dbReference>
<dbReference type="InterPro" id="IPR013219">
    <property type="entry name" value="Ribosomal_mS33"/>
</dbReference>
<dbReference type="Pfam" id="PF08293">
    <property type="entry name" value="MRP-S33"/>
    <property type="match status" value="1"/>
</dbReference>
<organism evidence="8 9">
    <name type="scientific">Glycine soja</name>
    <name type="common">Wild soybean</name>
    <dbReference type="NCBI Taxonomy" id="3848"/>
    <lineage>
        <taxon>Eukaryota</taxon>
        <taxon>Viridiplantae</taxon>
        <taxon>Streptophyta</taxon>
        <taxon>Embryophyta</taxon>
        <taxon>Tracheophyta</taxon>
        <taxon>Spermatophyta</taxon>
        <taxon>Magnoliopsida</taxon>
        <taxon>eudicotyledons</taxon>
        <taxon>Gunneridae</taxon>
        <taxon>Pentapetalae</taxon>
        <taxon>rosids</taxon>
        <taxon>fabids</taxon>
        <taxon>Fabales</taxon>
        <taxon>Fabaceae</taxon>
        <taxon>Papilionoideae</taxon>
        <taxon>50 kb inversion clade</taxon>
        <taxon>NPAAA clade</taxon>
        <taxon>indigoferoid/millettioid clade</taxon>
        <taxon>Phaseoleae</taxon>
        <taxon>Glycine</taxon>
        <taxon>Glycine subgen. Soja</taxon>
    </lineage>
</organism>
<keyword evidence="5" id="KW-0687">Ribonucleoprotein</keyword>
<protein>
    <recommendedName>
        <fullName evidence="6">Small ribosomal subunit protein mS33</fullName>
    </recommendedName>
</protein>
<keyword evidence="4" id="KW-0496">Mitochondrion</keyword>
<evidence type="ECO:0000256" key="4">
    <source>
        <dbReference type="ARBA" id="ARBA00023128"/>
    </source>
</evidence>
<name>A0A445L5V0_GLYSO</name>
<evidence type="ECO:0000256" key="1">
    <source>
        <dbReference type="ARBA" id="ARBA00004173"/>
    </source>
</evidence>
<evidence type="ECO:0000256" key="6">
    <source>
        <dbReference type="ARBA" id="ARBA00035132"/>
    </source>
</evidence>
<proteinExistence type="inferred from homology"/>
<evidence type="ECO:0000256" key="5">
    <source>
        <dbReference type="ARBA" id="ARBA00023274"/>
    </source>
</evidence>
<keyword evidence="9" id="KW-1185">Reference proteome</keyword>
<comment type="subcellular location">
    <subcellularLocation>
        <location evidence="1">Mitochondrion</location>
    </subcellularLocation>
</comment>
<feature type="compositionally biased region" description="Gly residues" evidence="7">
    <location>
        <begin position="174"/>
        <end position="195"/>
    </location>
</feature>
<feature type="region of interest" description="Disordered" evidence="7">
    <location>
        <begin position="147"/>
        <end position="208"/>
    </location>
</feature>
<sequence>MASGSLKNMLSVAMNQGVVEARARIFGHQLNPTGMKTPHKLLRMKLFGEKVAQWYPHDIKKDDPLVMARQEQDRSLVKKSIAPARGNPDDEGERGVRAAKTLTGGGEQGADRAVQCDSTAGEPPGEWGVPREEGCIDNAVLAVHGEGEQDQGGEGGDHEGTGGADGGLRVEHGGQVGVRGECAGGGIGGEGGAGGGRRRAGAGGDRRG</sequence>
<dbReference type="PANTHER" id="PTHR13362">
    <property type="entry name" value="MITOCHONDRIAL RIBOSOMAL PROTEIN S33"/>
    <property type="match status" value="1"/>
</dbReference>
<dbReference type="EMBL" id="QZWG01000003">
    <property type="protein sequence ID" value="RZC18651.1"/>
    <property type="molecule type" value="Genomic_DNA"/>
</dbReference>
<evidence type="ECO:0000256" key="7">
    <source>
        <dbReference type="SAM" id="MobiDB-lite"/>
    </source>
</evidence>
<evidence type="ECO:0000256" key="3">
    <source>
        <dbReference type="ARBA" id="ARBA00022980"/>
    </source>
</evidence>
<dbReference type="Proteomes" id="UP000289340">
    <property type="component" value="Chromosome 3"/>
</dbReference>
<comment type="caution">
    <text evidence="8">The sequence shown here is derived from an EMBL/GenBank/DDBJ whole genome shotgun (WGS) entry which is preliminary data.</text>
</comment>
<dbReference type="GO" id="GO:1990904">
    <property type="term" value="C:ribonucleoprotein complex"/>
    <property type="evidence" value="ECO:0007669"/>
    <property type="project" value="UniProtKB-KW"/>
</dbReference>